<name>A0A0A8ZGG9_ARUDO</name>
<protein>
    <submittedName>
        <fullName evidence="1">Uncharacterized protein</fullName>
    </submittedName>
</protein>
<accession>A0A0A8ZGG9</accession>
<sequence length="34" mass="4129">MELLTNKFVNAVNYFHNINSKRNMICPNNRKIYK</sequence>
<proteinExistence type="predicted"/>
<dbReference type="AlphaFoldDB" id="A0A0A8ZGG9"/>
<reference evidence="1" key="2">
    <citation type="journal article" date="2015" name="Data Brief">
        <title>Shoot transcriptome of the giant reed, Arundo donax.</title>
        <authorList>
            <person name="Barrero R.A."/>
            <person name="Guerrero F.D."/>
            <person name="Moolhuijzen P."/>
            <person name="Goolsby J.A."/>
            <person name="Tidwell J."/>
            <person name="Bellgard S.E."/>
            <person name="Bellgard M.I."/>
        </authorList>
    </citation>
    <scope>NUCLEOTIDE SEQUENCE</scope>
    <source>
        <tissue evidence="1">Shoot tissue taken approximately 20 cm above the soil surface</tissue>
    </source>
</reference>
<dbReference type="EMBL" id="GBRH01262060">
    <property type="protein sequence ID" value="JAD35835.1"/>
    <property type="molecule type" value="Transcribed_RNA"/>
</dbReference>
<reference evidence="1" key="1">
    <citation type="submission" date="2014-09" db="EMBL/GenBank/DDBJ databases">
        <authorList>
            <person name="Magalhaes I.L.F."/>
            <person name="Oliveira U."/>
            <person name="Santos F.R."/>
            <person name="Vidigal T.H.D.A."/>
            <person name="Brescovit A.D."/>
            <person name="Santos A.J."/>
        </authorList>
    </citation>
    <scope>NUCLEOTIDE SEQUENCE</scope>
    <source>
        <tissue evidence="1">Shoot tissue taken approximately 20 cm above the soil surface</tissue>
    </source>
</reference>
<organism evidence="1">
    <name type="scientific">Arundo donax</name>
    <name type="common">Giant reed</name>
    <name type="synonym">Donax arundinaceus</name>
    <dbReference type="NCBI Taxonomy" id="35708"/>
    <lineage>
        <taxon>Eukaryota</taxon>
        <taxon>Viridiplantae</taxon>
        <taxon>Streptophyta</taxon>
        <taxon>Embryophyta</taxon>
        <taxon>Tracheophyta</taxon>
        <taxon>Spermatophyta</taxon>
        <taxon>Magnoliopsida</taxon>
        <taxon>Liliopsida</taxon>
        <taxon>Poales</taxon>
        <taxon>Poaceae</taxon>
        <taxon>PACMAD clade</taxon>
        <taxon>Arundinoideae</taxon>
        <taxon>Arundineae</taxon>
        <taxon>Arundo</taxon>
    </lineage>
</organism>
<evidence type="ECO:0000313" key="1">
    <source>
        <dbReference type="EMBL" id="JAD35835.1"/>
    </source>
</evidence>